<evidence type="ECO:0000259" key="1">
    <source>
        <dbReference type="Pfam" id="PF00147"/>
    </source>
</evidence>
<name>A0AAD9KG47_9ANNE</name>
<dbReference type="AlphaFoldDB" id="A0AAD9KG47"/>
<dbReference type="EMBL" id="JAODUP010000001">
    <property type="protein sequence ID" value="KAK2170667.1"/>
    <property type="molecule type" value="Genomic_DNA"/>
</dbReference>
<dbReference type="Proteomes" id="UP001208570">
    <property type="component" value="Unassembled WGS sequence"/>
</dbReference>
<dbReference type="InterPro" id="IPR036056">
    <property type="entry name" value="Fibrinogen-like_C"/>
</dbReference>
<dbReference type="PANTHER" id="PTHR19143">
    <property type="entry name" value="FIBRINOGEN/TENASCIN/ANGIOPOEITIN"/>
    <property type="match status" value="1"/>
</dbReference>
<sequence length="238" mass="27550">MLTAQVNRLHSAYIWERKPPWNFIGTKQRYEFTENDGLRLHIRFKDSGINPNNEEFIFDDSPRTCATLNNGDDTNIPRHTNFRIEVADYRIDYVNVTLIGTNLGCGHNLYVTPLSAAETEKWTGRWTTCPLTGETKYEDKERCSYGCRCRGSCEEIQVLKRPKIIKDSSWNLCYICITAGNKLIHQLTNDGRTYTLRVDLTDYDGKSIYAKYRNFSIGPESDNYRLHVSDYDDKNTAS</sequence>
<evidence type="ECO:0000313" key="3">
    <source>
        <dbReference type="Proteomes" id="UP001208570"/>
    </source>
</evidence>
<dbReference type="InterPro" id="IPR002181">
    <property type="entry name" value="Fibrinogen_a/b/g_C_dom"/>
</dbReference>
<organism evidence="2 3">
    <name type="scientific">Paralvinella palmiformis</name>
    <dbReference type="NCBI Taxonomy" id="53620"/>
    <lineage>
        <taxon>Eukaryota</taxon>
        <taxon>Metazoa</taxon>
        <taxon>Spiralia</taxon>
        <taxon>Lophotrochozoa</taxon>
        <taxon>Annelida</taxon>
        <taxon>Polychaeta</taxon>
        <taxon>Sedentaria</taxon>
        <taxon>Canalipalpata</taxon>
        <taxon>Terebellida</taxon>
        <taxon>Terebelliformia</taxon>
        <taxon>Alvinellidae</taxon>
        <taxon>Paralvinella</taxon>
    </lineage>
</organism>
<dbReference type="InterPro" id="IPR050373">
    <property type="entry name" value="Fibrinogen_C-term_domain"/>
</dbReference>
<reference evidence="2" key="1">
    <citation type="journal article" date="2023" name="Mol. Biol. Evol.">
        <title>Third-Generation Sequencing Reveals the Adaptive Role of the Epigenome in Three Deep-Sea Polychaetes.</title>
        <authorList>
            <person name="Perez M."/>
            <person name="Aroh O."/>
            <person name="Sun Y."/>
            <person name="Lan Y."/>
            <person name="Juniper S.K."/>
            <person name="Young C.R."/>
            <person name="Angers B."/>
            <person name="Qian P.Y."/>
        </authorList>
    </citation>
    <scope>NUCLEOTIDE SEQUENCE</scope>
    <source>
        <strain evidence="2">P08H-3</strain>
    </source>
</reference>
<dbReference type="GO" id="GO:0005615">
    <property type="term" value="C:extracellular space"/>
    <property type="evidence" value="ECO:0007669"/>
    <property type="project" value="TreeGrafter"/>
</dbReference>
<dbReference type="InterPro" id="IPR014716">
    <property type="entry name" value="Fibrinogen_a/b/g_C_1"/>
</dbReference>
<gene>
    <name evidence="2" type="ORF">LSH36_1g08002</name>
</gene>
<evidence type="ECO:0000313" key="2">
    <source>
        <dbReference type="EMBL" id="KAK2170667.1"/>
    </source>
</evidence>
<dbReference type="Pfam" id="PF00147">
    <property type="entry name" value="Fibrinogen_C"/>
    <property type="match status" value="1"/>
</dbReference>
<comment type="caution">
    <text evidence="2">The sequence shown here is derived from an EMBL/GenBank/DDBJ whole genome shotgun (WGS) entry which is preliminary data.</text>
</comment>
<keyword evidence="3" id="KW-1185">Reference proteome</keyword>
<proteinExistence type="predicted"/>
<dbReference type="SUPFAM" id="SSF56496">
    <property type="entry name" value="Fibrinogen C-terminal domain-like"/>
    <property type="match status" value="1"/>
</dbReference>
<accession>A0AAD9KG47</accession>
<dbReference type="Gene3D" id="3.90.215.10">
    <property type="entry name" value="Gamma Fibrinogen, chain A, domain 1"/>
    <property type="match status" value="1"/>
</dbReference>
<protein>
    <recommendedName>
        <fullName evidence="1">Fibrinogen C-terminal domain-containing protein</fullName>
    </recommendedName>
</protein>
<feature type="domain" description="Fibrinogen C-terminal" evidence="1">
    <location>
        <begin position="180"/>
        <end position="233"/>
    </location>
</feature>